<keyword evidence="1" id="KW-1133">Transmembrane helix</keyword>
<accession>A0AAV2QGW3</accession>
<evidence type="ECO:0000313" key="3">
    <source>
        <dbReference type="Proteomes" id="UP001497623"/>
    </source>
</evidence>
<keyword evidence="1" id="KW-0812">Transmembrane</keyword>
<comment type="caution">
    <text evidence="2">The sequence shown here is derived from an EMBL/GenBank/DDBJ whole genome shotgun (WGS) entry which is preliminary data.</text>
</comment>
<evidence type="ECO:0000313" key="2">
    <source>
        <dbReference type="EMBL" id="CAL4081470.1"/>
    </source>
</evidence>
<organism evidence="2 3">
    <name type="scientific">Meganyctiphanes norvegica</name>
    <name type="common">Northern krill</name>
    <name type="synonym">Thysanopoda norvegica</name>
    <dbReference type="NCBI Taxonomy" id="48144"/>
    <lineage>
        <taxon>Eukaryota</taxon>
        <taxon>Metazoa</taxon>
        <taxon>Ecdysozoa</taxon>
        <taxon>Arthropoda</taxon>
        <taxon>Crustacea</taxon>
        <taxon>Multicrustacea</taxon>
        <taxon>Malacostraca</taxon>
        <taxon>Eumalacostraca</taxon>
        <taxon>Eucarida</taxon>
        <taxon>Euphausiacea</taxon>
        <taxon>Euphausiidae</taxon>
        <taxon>Meganyctiphanes</taxon>
    </lineage>
</organism>
<reference evidence="2 3" key="1">
    <citation type="submission" date="2024-05" db="EMBL/GenBank/DDBJ databases">
        <authorList>
            <person name="Wallberg A."/>
        </authorList>
    </citation>
    <scope>NUCLEOTIDE SEQUENCE [LARGE SCALE GENOMIC DNA]</scope>
</reference>
<evidence type="ECO:0000256" key="1">
    <source>
        <dbReference type="SAM" id="Phobius"/>
    </source>
</evidence>
<keyword evidence="1" id="KW-0472">Membrane</keyword>
<dbReference type="Proteomes" id="UP001497623">
    <property type="component" value="Unassembled WGS sequence"/>
</dbReference>
<proteinExistence type="predicted"/>
<feature type="transmembrane region" description="Helical" evidence="1">
    <location>
        <begin position="109"/>
        <end position="129"/>
    </location>
</feature>
<gene>
    <name evidence="2" type="ORF">MNOR_LOCUS11561</name>
</gene>
<protein>
    <submittedName>
        <fullName evidence="2">Uncharacterized protein</fullName>
    </submittedName>
</protein>
<name>A0AAV2QGW3_MEGNR</name>
<keyword evidence="3" id="KW-1185">Reference proteome</keyword>
<sequence>MYLKCAVKISDHKLEKNYKTVHDETSEEPVFDPMSISTTLPNFNDSKLQHGPQLKQNVHRKFVKKKTRKFNSAWIATQGKCDKEANAWCLLIQISIQGSHQRGYPDIIWTQHLLISMSIGTAFMLTVLIKLLRHTSWMRDVT</sequence>
<dbReference type="EMBL" id="CAXKWB010006117">
    <property type="protein sequence ID" value="CAL4081470.1"/>
    <property type="molecule type" value="Genomic_DNA"/>
</dbReference>
<dbReference type="AlphaFoldDB" id="A0AAV2QGW3"/>